<proteinExistence type="predicted"/>
<dbReference type="InterPro" id="IPR006665">
    <property type="entry name" value="OmpA-like"/>
</dbReference>
<comment type="subcellular location">
    <subcellularLocation>
        <location evidence="1">Cell outer membrane</location>
    </subcellularLocation>
</comment>
<dbReference type="Gene3D" id="3.30.1330.60">
    <property type="entry name" value="OmpA-like domain"/>
    <property type="match status" value="1"/>
</dbReference>
<gene>
    <name evidence="7" type="ORF">GCM10010991_19100</name>
</gene>
<evidence type="ECO:0000256" key="1">
    <source>
        <dbReference type="ARBA" id="ARBA00004442"/>
    </source>
</evidence>
<dbReference type="PANTHER" id="PTHR30329:SF21">
    <property type="entry name" value="LIPOPROTEIN YIAD-RELATED"/>
    <property type="match status" value="1"/>
</dbReference>
<protein>
    <recommendedName>
        <fullName evidence="6">OmpA-like domain-containing protein</fullName>
    </recommendedName>
</protein>
<keyword evidence="8" id="KW-1185">Reference proteome</keyword>
<dbReference type="InterPro" id="IPR006664">
    <property type="entry name" value="OMP_bac"/>
</dbReference>
<dbReference type="Pfam" id="PF00691">
    <property type="entry name" value="OmpA"/>
    <property type="match status" value="1"/>
</dbReference>
<dbReference type="Proteomes" id="UP000598196">
    <property type="component" value="Unassembled WGS sequence"/>
</dbReference>
<evidence type="ECO:0000256" key="5">
    <source>
        <dbReference type="SAM" id="SignalP"/>
    </source>
</evidence>
<dbReference type="SUPFAM" id="SSF103088">
    <property type="entry name" value="OmpA-like"/>
    <property type="match status" value="1"/>
</dbReference>
<evidence type="ECO:0000313" key="7">
    <source>
        <dbReference type="EMBL" id="GGO32108.1"/>
    </source>
</evidence>
<dbReference type="EMBL" id="BMLP01000002">
    <property type="protein sequence ID" value="GGO32108.1"/>
    <property type="molecule type" value="Genomic_DNA"/>
</dbReference>
<dbReference type="PRINTS" id="PR01021">
    <property type="entry name" value="OMPADOMAIN"/>
</dbReference>
<dbReference type="GO" id="GO:0009279">
    <property type="term" value="C:cell outer membrane"/>
    <property type="evidence" value="ECO:0007669"/>
    <property type="project" value="UniProtKB-SubCell"/>
</dbReference>
<keyword evidence="5" id="KW-0732">Signal</keyword>
<organism evidence="7 8">
    <name type="scientific">Gemmobacter aquaticus</name>
    <dbReference type="NCBI Taxonomy" id="490185"/>
    <lineage>
        <taxon>Bacteria</taxon>
        <taxon>Pseudomonadati</taxon>
        <taxon>Pseudomonadota</taxon>
        <taxon>Alphaproteobacteria</taxon>
        <taxon>Rhodobacterales</taxon>
        <taxon>Paracoccaceae</taxon>
        <taxon>Gemmobacter</taxon>
    </lineage>
</organism>
<dbReference type="InterPro" id="IPR036737">
    <property type="entry name" value="OmpA-like_sf"/>
</dbReference>
<keyword evidence="3" id="KW-0998">Cell outer membrane</keyword>
<reference evidence="7 8" key="1">
    <citation type="journal article" date="2014" name="Int. J. Syst. Evol. Microbiol.">
        <title>Complete genome sequence of Corynebacterium casei LMG S-19264T (=DSM 44701T), isolated from a smear-ripened cheese.</title>
        <authorList>
            <consortium name="US DOE Joint Genome Institute (JGI-PGF)"/>
            <person name="Walter F."/>
            <person name="Albersmeier A."/>
            <person name="Kalinowski J."/>
            <person name="Ruckert C."/>
        </authorList>
    </citation>
    <scope>NUCLEOTIDE SEQUENCE [LARGE SCALE GENOMIC DNA]</scope>
    <source>
        <strain evidence="7 8">CGMCC 1.7029</strain>
    </source>
</reference>
<keyword evidence="2 4" id="KW-0472">Membrane</keyword>
<dbReference type="RefSeq" id="WP_146286299.1">
    <property type="nucleotide sequence ID" value="NZ_BMLP01000002.1"/>
</dbReference>
<comment type="caution">
    <text evidence="7">The sequence shown here is derived from an EMBL/GenBank/DDBJ whole genome shotgun (WGS) entry which is preliminary data.</text>
</comment>
<dbReference type="PROSITE" id="PS51123">
    <property type="entry name" value="OMPA_2"/>
    <property type="match status" value="1"/>
</dbReference>
<feature type="chain" id="PRO_5037364276" description="OmpA-like domain-containing protein" evidence="5">
    <location>
        <begin position="27"/>
        <end position="190"/>
    </location>
</feature>
<dbReference type="PANTHER" id="PTHR30329">
    <property type="entry name" value="STATOR ELEMENT OF FLAGELLAR MOTOR COMPLEX"/>
    <property type="match status" value="1"/>
</dbReference>
<name>A0A917YLD5_9RHOB</name>
<evidence type="ECO:0000256" key="2">
    <source>
        <dbReference type="ARBA" id="ARBA00023136"/>
    </source>
</evidence>
<accession>A0A917YLD5</accession>
<feature type="signal peptide" evidence="5">
    <location>
        <begin position="1"/>
        <end position="26"/>
    </location>
</feature>
<sequence length="190" mass="20055">MHLSARALRAWIGAVACVAVAGVAGAETEPKVSGKIEWGLWVDADGCQHWWADGGEEGYMVARVNPSTGKPICAAKSTCLVADADTVFATGSADLSTEGRESLTEFFKQQGESETRASFAIAGHTDSRGSSAANQTLSERRAATVADLARSLGARVERQTGYGESQPVASNATAAGMQKNRRVEVVCYKW</sequence>
<evidence type="ECO:0000259" key="6">
    <source>
        <dbReference type="PROSITE" id="PS51123"/>
    </source>
</evidence>
<evidence type="ECO:0000313" key="8">
    <source>
        <dbReference type="Proteomes" id="UP000598196"/>
    </source>
</evidence>
<dbReference type="InterPro" id="IPR050330">
    <property type="entry name" value="Bact_OuterMem_StrucFunc"/>
</dbReference>
<dbReference type="OrthoDB" id="9782229at2"/>
<dbReference type="AlphaFoldDB" id="A0A917YLD5"/>
<feature type="domain" description="OmpA-like" evidence="6">
    <location>
        <begin position="75"/>
        <end position="190"/>
    </location>
</feature>
<dbReference type="CDD" id="cd07185">
    <property type="entry name" value="OmpA_C-like"/>
    <property type="match status" value="1"/>
</dbReference>
<evidence type="ECO:0000256" key="3">
    <source>
        <dbReference type="ARBA" id="ARBA00023237"/>
    </source>
</evidence>
<evidence type="ECO:0000256" key="4">
    <source>
        <dbReference type="PROSITE-ProRule" id="PRU00473"/>
    </source>
</evidence>